<evidence type="ECO:0000256" key="1">
    <source>
        <dbReference type="SAM" id="SignalP"/>
    </source>
</evidence>
<name>A0AA48HPA7_9ALTE</name>
<dbReference type="EMBL" id="AP027272">
    <property type="protein sequence ID" value="BDX07177.1"/>
    <property type="molecule type" value="Genomic_DNA"/>
</dbReference>
<evidence type="ECO:0000313" key="2">
    <source>
        <dbReference type="EMBL" id="BDX07177.1"/>
    </source>
</evidence>
<accession>A0AA48HPA7</accession>
<protein>
    <recommendedName>
        <fullName evidence="4">Solute-binding protein family 3/N-terminal domain-containing protein</fullName>
    </recommendedName>
</protein>
<organism evidence="2 3">
    <name type="scientific">Planctobacterium marinum</name>
    <dbReference type="NCBI Taxonomy" id="1631968"/>
    <lineage>
        <taxon>Bacteria</taxon>
        <taxon>Pseudomonadati</taxon>
        <taxon>Pseudomonadota</taxon>
        <taxon>Gammaproteobacteria</taxon>
        <taxon>Alteromonadales</taxon>
        <taxon>Alteromonadaceae</taxon>
        <taxon>Planctobacterium</taxon>
    </lineage>
</organism>
<feature type="signal peptide" evidence="1">
    <location>
        <begin position="1"/>
        <end position="17"/>
    </location>
</feature>
<gene>
    <name evidence="2" type="ORF">MACH26_26980</name>
</gene>
<reference evidence="2" key="1">
    <citation type="submission" date="2023-01" db="EMBL/GenBank/DDBJ databases">
        <title>Complete genome sequence of Planctobacterium marinum strain Dej080120_11.</title>
        <authorList>
            <person name="Ueki S."/>
            <person name="Maruyama F."/>
        </authorList>
    </citation>
    <scope>NUCLEOTIDE SEQUENCE</scope>
    <source>
        <strain evidence="2">Dej080120_11</strain>
    </source>
</reference>
<evidence type="ECO:0008006" key="4">
    <source>
        <dbReference type="Google" id="ProtNLM"/>
    </source>
</evidence>
<dbReference type="AlphaFoldDB" id="A0AA48HPA7"/>
<proteinExistence type="predicted"/>
<dbReference type="SUPFAM" id="SSF53850">
    <property type="entry name" value="Periplasmic binding protein-like II"/>
    <property type="match status" value="1"/>
</dbReference>
<dbReference type="Proteomes" id="UP001333710">
    <property type="component" value="Chromosome"/>
</dbReference>
<evidence type="ECO:0000313" key="3">
    <source>
        <dbReference type="Proteomes" id="UP001333710"/>
    </source>
</evidence>
<sequence>MRLLFLLVCFYLKSTQAADNSSADKHPPLKLSLTHIEGVMDVADEQAPYNRLLSVLTEQFGLQFDAQFYPSGRSNFLLDHGKIDCIFPIAKGVYRGEIETRFLEPVNRVSVHLFSYGDTTYTSLEQVRRKTVVYPQGYLFSNLINDNPFEADFTPVLTPHSGMEMLKKGRADAYLDYLPDLRFSLTAEELEGINYSSGNAIFSTFDGFECRIEPHKTAALEALNSAILSLKQSQQLQSILGNYYNL</sequence>
<dbReference type="KEGG" id="pmaw:MACH26_26980"/>
<keyword evidence="3" id="KW-1185">Reference proteome</keyword>
<dbReference type="Gene3D" id="3.40.190.10">
    <property type="entry name" value="Periplasmic binding protein-like II"/>
    <property type="match status" value="2"/>
</dbReference>
<feature type="chain" id="PRO_5041266109" description="Solute-binding protein family 3/N-terminal domain-containing protein" evidence="1">
    <location>
        <begin position="18"/>
        <end position="246"/>
    </location>
</feature>
<keyword evidence="1" id="KW-0732">Signal</keyword>